<gene>
    <name evidence="2" type="ORF">SAMN04487905_11859</name>
</gene>
<proteinExistence type="predicted"/>
<dbReference type="Proteomes" id="UP000199497">
    <property type="component" value="Unassembled WGS sequence"/>
</dbReference>
<keyword evidence="3" id="KW-1185">Reference proteome</keyword>
<feature type="region of interest" description="Disordered" evidence="1">
    <location>
        <begin position="1"/>
        <end position="30"/>
    </location>
</feature>
<feature type="region of interest" description="Disordered" evidence="1">
    <location>
        <begin position="185"/>
        <end position="253"/>
    </location>
</feature>
<reference evidence="3" key="1">
    <citation type="submission" date="2016-10" db="EMBL/GenBank/DDBJ databases">
        <authorList>
            <person name="Varghese N."/>
            <person name="Submissions S."/>
        </authorList>
    </citation>
    <scope>NUCLEOTIDE SEQUENCE [LARGE SCALE GENOMIC DNA]</scope>
    <source>
        <strain evidence="3">DSM 46732</strain>
    </source>
</reference>
<evidence type="ECO:0000256" key="1">
    <source>
        <dbReference type="SAM" id="MobiDB-lite"/>
    </source>
</evidence>
<dbReference type="EMBL" id="FNJR01000018">
    <property type="protein sequence ID" value="SDP95836.1"/>
    <property type="molecule type" value="Genomic_DNA"/>
</dbReference>
<evidence type="ECO:0000313" key="2">
    <source>
        <dbReference type="EMBL" id="SDP95836.1"/>
    </source>
</evidence>
<feature type="compositionally biased region" description="Polar residues" evidence="1">
    <location>
        <begin position="185"/>
        <end position="202"/>
    </location>
</feature>
<sequence>MATAHHGETARFEGWHESGTTATRERRESTIPTVRERKRMMLRSCLVRCGTRVARSIVTGGGSGPDGAQETFTAPLAPCRPAERFGRTTVERPLAEAHAGTGSDRGPCGRMLPTPMGESKSASHKLFRKAPVAAGPSSNMRATQPTYFSVRCSTIPSSAFGRPLRLLFSVPCFPCPRICGDRSLVDTSDSASPSNPQTTAQPTLHRRPRERGAHGVSQRWGSSVSDSGRAIPRSRRWTRRRLRSQAGPRTGSRFLARVVRPHPASEATRPPGVDVDLRALVSPRRHCLR</sequence>
<name>A0A1H0X040_9ACTN</name>
<evidence type="ECO:0000313" key="3">
    <source>
        <dbReference type="Proteomes" id="UP000199497"/>
    </source>
</evidence>
<dbReference type="AlphaFoldDB" id="A0A1H0X040"/>
<organism evidence="2 3">
    <name type="scientific">Actinopolyspora xinjiangensis</name>
    <dbReference type="NCBI Taxonomy" id="405564"/>
    <lineage>
        <taxon>Bacteria</taxon>
        <taxon>Bacillati</taxon>
        <taxon>Actinomycetota</taxon>
        <taxon>Actinomycetes</taxon>
        <taxon>Actinopolysporales</taxon>
        <taxon>Actinopolysporaceae</taxon>
        <taxon>Actinopolyspora</taxon>
    </lineage>
</organism>
<feature type="compositionally biased region" description="Basic and acidic residues" evidence="1">
    <location>
        <begin position="1"/>
        <end position="16"/>
    </location>
</feature>
<dbReference type="STRING" id="405564.SAMN04487905_11859"/>
<protein>
    <submittedName>
        <fullName evidence="2">Uncharacterized protein</fullName>
    </submittedName>
</protein>
<accession>A0A1H0X040</accession>
<feature type="compositionally biased region" description="Basic residues" evidence="1">
    <location>
        <begin position="232"/>
        <end position="243"/>
    </location>
</feature>